<dbReference type="Proteomes" id="UP000054783">
    <property type="component" value="Unassembled WGS sequence"/>
</dbReference>
<evidence type="ECO:0000313" key="2">
    <source>
        <dbReference type="Proteomes" id="UP000054783"/>
    </source>
</evidence>
<organism evidence="1 2">
    <name type="scientific">Trichinella patagoniensis</name>
    <dbReference type="NCBI Taxonomy" id="990121"/>
    <lineage>
        <taxon>Eukaryota</taxon>
        <taxon>Metazoa</taxon>
        <taxon>Ecdysozoa</taxon>
        <taxon>Nematoda</taxon>
        <taxon>Enoplea</taxon>
        <taxon>Dorylaimia</taxon>
        <taxon>Trichinellida</taxon>
        <taxon>Trichinellidae</taxon>
        <taxon>Trichinella</taxon>
    </lineage>
</organism>
<accession>A0A0V0ZV77</accession>
<name>A0A0V0ZV77_9BILA</name>
<dbReference type="EMBL" id="JYDQ01000078">
    <property type="protein sequence ID" value="KRY16399.1"/>
    <property type="molecule type" value="Genomic_DNA"/>
</dbReference>
<reference evidence="1 2" key="1">
    <citation type="submission" date="2015-01" db="EMBL/GenBank/DDBJ databases">
        <title>Evolution of Trichinella species and genotypes.</title>
        <authorList>
            <person name="Korhonen P.K."/>
            <person name="Edoardo P."/>
            <person name="Giuseppe L.R."/>
            <person name="Gasser R.B."/>
        </authorList>
    </citation>
    <scope>NUCLEOTIDE SEQUENCE [LARGE SCALE GENOMIC DNA]</scope>
    <source>
        <strain evidence="1">ISS2496</strain>
    </source>
</reference>
<proteinExistence type="predicted"/>
<comment type="caution">
    <text evidence="1">The sequence shown here is derived from an EMBL/GenBank/DDBJ whole genome shotgun (WGS) entry which is preliminary data.</text>
</comment>
<evidence type="ECO:0000313" key="1">
    <source>
        <dbReference type="EMBL" id="KRY16399.1"/>
    </source>
</evidence>
<gene>
    <name evidence="1" type="ORF">T12_4866</name>
</gene>
<keyword evidence="2" id="KW-1185">Reference proteome</keyword>
<sequence length="71" mass="8216">MKGNCSTQVADMTPPSDKNILQPFLGSYEKQQLSRFSNSAKAERESFRVVRWTPRHHLRISDTTSVNYQML</sequence>
<protein>
    <submittedName>
        <fullName evidence="1">Uncharacterized protein</fullName>
    </submittedName>
</protein>
<dbReference type="AlphaFoldDB" id="A0A0V0ZV77"/>